<evidence type="ECO:0000256" key="5">
    <source>
        <dbReference type="ARBA" id="ARBA00022516"/>
    </source>
</evidence>
<dbReference type="InterPro" id="IPR014292">
    <property type="entry name" value="Acyl_transf_WS/DGAT"/>
</dbReference>
<evidence type="ECO:0000256" key="3">
    <source>
        <dbReference type="ARBA" id="ARBA00009587"/>
    </source>
</evidence>
<sequence>MPDRLSALDAALLASDDPATPRHVGSVAVFRRPRSGFDYARLVELVQRRLPLVPHYRQKVAAVPGRLARPVWVDDPDFDVTHHVRRSALPRPGGDAQLFDLVARLMARPLDQTRPLWEAYLVEGLAHGHVALITKTHQALVDGVRTVDFAQVLLDESPRAADDPEPAWRPRRQPGPLRLLADAVTDTLLRPSELVENARAAVSDVVAATGRVADAVTDAVGITQRGPLRVTVGRARLFAVARARLGDLRAVRAEHGGTVNDVVLAVVAGALRAWLMSRGEPIAPVRALAPVAVSDAPRVEPHVIDLPLAEPDPVRRLRAISEAMGEHRHSVPAAVLRRMGGLQSLGARTAASGRGFTLAVTNVPGPQAPLYAGGARMTEVFPVMPLVRDQALAVGVTSYDGGVYFGLTADRAALSDVDVLAERLGDSLAELVKA</sequence>
<evidence type="ECO:0000256" key="8">
    <source>
        <dbReference type="ARBA" id="ARBA00023098"/>
    </source>
</evidence>
<evidence type="ECO:0000256" key="2">
    <source>
        <dbReference type="ARBA" id="ARBA00005189"/>
    </source>
</evidence>
<reference evidence="15" key="1">
    <citation type="journal article" date="2019" name="Int. J. Syst. Evol. Microbiol.">
        <title>The Global Catalogue of Microorganisms (GCM) 10K type strain sequencing project: providing services to taxonomists for standard genome sequencing and annotation.</title>
        <authorList>
            <consortium name="The Broad Institute Genomics Platform"/>
            <consortium name="The Broad Institute Genome Sequencing Center for Infectious Disease"/>
            <person name="Wu L."/>
            <person name="Ma J."/>
        </authorList>
    </citation>
    <scope>NUCLEOTIDE SEQUENCE [LARGE SCALE GENOMIC DNA]</scope>
    <source>
        <strain evidence="15">CCUG 59778</strain>
    </source>
</reference>
<protein>
    <recommendedName>
        <fullName evidence="4 11">Diacylglycerol O-acyltransferase</fullName>
        <ecNumber evidence="4 11">2.3.1.20</ecNumber>
    </recommendedName>
</protein>
<dbReference type="InterPro" id="IPR009721">
    <property type="entry name" value="O-acyltransferase_WSD1_C"/>
</dbReference>
<evidence type="ECO:0000313" key="15">
    <source>
        <dbReference type="Proteomes" id="UP001596157"/>
    </source>
</evidence>
<dbReference type="InterPro" id="IPR045034">
    <property type="entry name" value="O-acyltransferase_WSD1-like"/>
</dbReference>
<gene>
    <name evidence="14" type="ORF">ACFPM7_28410</name>
</gene>
<evidence type="ECO:0000256" key="6">
    <source>
        <dbReference type="ARBA" id="ARBA00022679"/>
    </source>
</evidence>
<evidence type="ECO:0000256" key="7">
    <source>
        <dbReference type="ARBA" id="ARBA00022798"/>
    </source>
</evidence>
<dbReference type="Pfam" id="PF06974">
    <property type="entry name" value="WS_DGAT_C"/>
    <property type="match status" value="1"/>
</dbReference>
<evidence type="ECO:0000256" key="4">
    <source>
        <dbReference type="ARBA" id="ARBA00013244"/>
    </source>
</evidence>
<evidence type="ECO:0000313" key="14">
    <source>
        <dbReference type="EMBL" id="MFC5290990.1"/>
    </source>
</evidence>
<dbReference type="SUPFAM" id="SSF52777">
    <property type="entry name" value="CoA-dependent acyltransferases"/>
    <property type="match status" value="2"/>
</dbReference>
<keyword evidence="5 11" id="KW-0444">Lipid biosynthesis</keyword>
<evidence type="ECO:0000259" key="12">
    <source>
        <dbReference type="Pfam" id="PF03007"/>
    </source>
</evidence>
<keyword evidence="8 11" id="KW-0443">Lipid metabolism</keyword>
<comment type="similarity">
    <text evidence="3 11">Belongs to the long-chain O-acyltransferase family.</text>
</comment>
<dbReference type="Pfam" id="PF03007">
    <property type="entry name" value="WS_DGAT_cat"/>
    <property type="match status" value="1"/>
</dbReference>
<keyword evidence="7 11" id="KW-0319">Glycerol metabolism</keyword>
<dbReference type="EMBL" id="JBHSKF010000020">
    <property type="protein sequence ID" value="MFC5290990.1"/>
    <property type="molecule type" value="Genomic_DNA"/>
</dbReference>
<proteinExistence type="inferred from homology"/>
<comment type="pathway">
    <text evidence="1 11">Glycerolipid metabolism; triacylglycerol biosynthesis.</text>
</comment>
<keyword evidence="9 11" id="KW-0012">Acyltransferase</keyword>
<accession>A0ABW0EZI7</accession>
<dbReference type="PANTHER" id="PTHR31650">
    <property type="entry name" value="O-ACYLTRANSFERASE (WSD1-LIKE) FAMILY PROTEIN"/>
    <property type="match status" value="1"/>
</dbReference>
<evidence type="ECO:0000256" key="9">
    <source>
        <dbReference type="ARBA" id="ARBA00023315"/>
    </source>
</evidence>
<dbReference type="RefSeq" id="WP_378250898.1">
    <property type="nucleotide sequence ID" value="NZ_JBHSKF010000020.1"/>
</dbReference>
<evidence type="ECO:0000259" key="13">
    <source>
        <dbReference type="Pfam" id="PF06974"/>
    </source>
</evidence>
<feature type="domain" description="O-acyltransferase WSD1-like N-terminal" evidence="12">
    <location>
        <begin position="5"/>
        <end position="263"/>
    </location>
</feature>
<dbReference type="EC" id="2.3.1.20" evidence="4 11"/>
<dbReference type="NCBIfam" id="TIGR02946">
    <property type="entry name" value="acyl_WS_DGAT"/>
    <property type="match status" value="1"/>
</dbReference>
<comment type="caution">
    <text evidence="14">The sequence shown here is derived from an EMBL/GenBank/DDBJ whole genome shotgun (WGS) entry which is preliminary data.</text>
</comment>
<evidence type="ECO:0000256" key="1">
    <source>
        <dbReference type="ARBA" id="ARBA00004771"/>
    </source>
</evidence>
<dbReference type="Proteomes" id="UP001596157">
    <property type="component" value="Unassembled WGS sequence"/>
</dbReference>
<comment type="pathway">
    <text evidence="2">Lipid metabolism.</text>
</comment>
<evidence type="ECO:0000256" key="10">
    <source>
        <dbReference type="ARBA" id="ARBA00048109"/>
    </source>
</evidence>
<organism evidence="14 15">
    <name type="scientific">Actinokineospora guangxiensis</name>
    <dbReference type="NCBI Taxonomy" id="1490288"/>
    <lineage>
        <taxon>Bacteria</taxon>
        <taxon>Bacillati</taxon>
        <taxon>Actinomycetota</taxon>
        <taxon>Actinomycetes</taxon>
        <taxon>Pseudonocardiales</taxon>
        <taxon>Pseudonocardiaceae</taxon>
        <taxon>Actinokineospora</taxon>
    </lineage>
</organism>
<name>A0ABW0EZI7_9PSEU</name>
<dbReference type="InterPro" id="IPR004255">
    <property type="entry name" value="O-acyltransferase_WSD1_N"/>
</dbReference>
<feature type="domain" description="O-acyltransferase WSD1 C-terminal" evidence="13">
    <location>
        <begin position="303"/>
        <end position="431"/>
    </location>
</feature>
<dbReference type="PANTHER" id="PTHR31650:SF1">
    <property type="entry name" value="WAX ESTER SYNTHASE_DIACYLGLYCEROL ACYLTRANSFERASE 4-RELATED"/>
    <property type="match status" value="1"/>
</dbReference>
<keyword evidence="15" id="KW-1185">Reference proteome</keyword>
<comment type="catalytic activity">
    <reaction evidence="10 11">
        <text>an acyl-CoA + a 1,2-diacyl-sn-glycerol = a triacyl-sn-glycerol + CoA</text>
        <dbReference type="Rhea" id="RHEA:10868"/>
        <dbReference type="ChEBI" id="CHEBI:17815"/>
        <dbReference type="ChEBI" id="CHEBI:57287"/>
        <dbReference type="ChEBI" id="CHEBI:58342"/>
        <dbReference type="ChEBI" id="CHEBI:64615"/>
        <dbReference type="EC" id="2.3.1.20"/>
    </reaction>
</comment>
<keyword evidence="6 11" id="KW-0808">Transferase</keyword>
<evidence type="ECO:0000256" key="11">
    <source>
        <dbReference type="RuleBase" id="RU361241"/>
    </source>
</evidence>